<gene>
    <name evidence="1" type="ORF">SLEP1_g24552</name>
</gene>
<proteinExistence type="predicted"/>
<accession>A0AAV5JJ62</accession>
<dbReference type="AlphaFoldDB" id="A0AAV5JJ62"/>
<organism evidence="1 2">
    <name type="scientific">Rubroshorea leprosula</name>
    <dbReference type="NCBI Taxonomy" id="152421"/>
    <lineage>
        <taxon>Eukaryota</taxon>
        <taxon>Viridiplantae</taxon>
        <taxon>Streptophyta</taxon>
        <taxon>Embryophyta</taxon>
        <taxon>Tracheophyta</taxon>
        <taxon>Spermatophyta</taxon>
        <taxon>Magnoliopsida</taxon>
        <taxon>eudicotyledons</taxon>
        <taxon>Gunneridae</taxon>
        <taxon>Pentapetalae</taxon>
        <taxon>rosids</taxon>
        <taxon>malvids</taxon>
        <taxon>Malvales</taxon>
        <taxon>Dipterocarpaceae</taxon>
        <taxon>Rubroshorea</taxon>
    </lineage>
</organism>
<sequence length="110" mass="12408">MNFSSFLVKSQDLGLRIFPLSPENPGSALLFSPVRRWEILGIFLSRESPAKNSRRPLPPFSSSSCWKILLELGCGDFGEKSRELAMFCQFWKLKLLFTGTVHGFPIVLSV</sequence>
<comment type="caution">
    <text evidence="1">The sequence shown here is derived from an EMBL/GenBank/DDBJ whole genome shotgun (WGS) entry which is preliminary data.</text>
</comment>
<reference evidence="1 2" key="1">
    <citation type="journal article" date="2021" name="Commun. Biol.">
        <title>The genome of Shorea leprosula (Dipterocarpaceae) highlights the ecological relevance of drought in aseasonal tropical rainforests.</title>
        <authorList>
            <person name="Ng K.K.S."/>
            <person name="Kobayashi M.J."/>
            <person name="Fawcett J.A."/>
            <person name="Hatakeyama M."/>
            <person name="Paape T."/>
            <person name="Ng C.H."/>
            <person name="Ang C.C."/>
            <person name="Tnah L.H."/>
            <person name="Lee C.T."/>
            <person name="Nishiyama T."/>
            <person name="Sese J."/>
            <person name="O'Brien M.J."/>
            <person name="Copetti D."/>
            <person name="Mohd Noor M.I."/>
            <person name="Ong R.C."/>
            <person name="Putra M."/>
            <person name="Sireger I.Z."/>
            <person name="Indrioko S."/>
            <person name="Kosugi Y."/>
            <person name="Izuno A."/>
            <person name="Isagi Y."/>
            <person name="Lee S.L."/>
            <person name="Shimizu K.K."/>
        </authorList>
    </citation>
    <scope>NUCLEOTIDE SEQUENCE [LARGE SCALE GENOMIC DNA]</scope>
    <source>
        <strain evidence="1">214</strain>
    </source>
</reference>
<evidence type="ECO:0000313" key="1">
    <source>
        <dbReference type="EMBL" id="GKV13557.1"/>
    </source>
</evidence>
<dbReference type="EMBL" id="BPVZ01000039">
    <property type="protein sequence ID" value="GKV13557.1"/>
    <property type="molecule type" value="Genomic_DNA"/>
</dbReference>
<keyword evidence="2" id="KW-1185">Reference proteome</keyword>
<name>A0AAV5JJ62_9ROSI</name>
<protein>
    <submittedName>
        <fullName evidence="1">Uncharacterized protein</fullName>
    </submittedName>
</protein>
<dbReference type="Proteomes" id="UP001054252">
    <property type="component" value="Unassembled WGS sequence"/>
</dbReference>
<evidence type="ECO:0000313" key="2">
    <source>
        <dbReference type="Proteomes" id="UP001054252"/>
    </source>
</evidence>